<proteinExistence type="predicted"/>
<sequence>MNKGSFILSCTFWFVMLRDELESKKSMHSALGTTSGFLQRPEGVRTKSVCTSGALFVILCLLFCHIQNNIHRLAKAQGHTHTQTHTHTHTNTHTYTTTSPHPYVAAASKTFALSVNS</sequence>
<organism evidence="1 2">
    <name type="scientific">Ilyodon furcidens</name>
    <name type="common">goldbreast splitfin</name>
    <dbReference type="NCBI Taxonomy" id="33524"/>
    <lineage>
        <taxon>Eukaryota</taxon>
        <taxon>Metazoa</taxon>
        <taxon>Chordata</taxon>
        <taxon>Craniata</taxon>
        <taxon>Vertebrata</taxon>
        <taxon>Euteleostomi</taxon>
        <taxon>Actinopterygii</taxon>
        <taxon>Neopterygii</taxon>
        <taxon>Teleostei</taxon>
        <taxon>Neoteleostei</taxon>
        <taxon>Acanthomorphata</taxon>
        <taxon>Ovalentaria</taxon>
        <taxon>Atherinomorphae</taxon>
        <taxon>Cyprinodontiformes</taxon>
        <taxon>Goodeidae</taxon>
        <taxon>Ilyodon</taxon>
    </lineage>
</organism>
<evidence type="ECO:0000313" key="2">
    <source>
        <dbReference type="Proteomes" id="UP001482620"/>
    </source>
</evidence>
<protein>
    <submittedName>
        <fullName evidence="1">Uncharacterized protein</fullName>
    </submittedName>
</protein>
<dbReference type="Proteomes" id="UP001482620">
    <property type="component" value="Unassembled WGS sequence"/>
</dbReference>
<reference evidence="1 2" key="1">
    <citation type="submission" date="2021-06" db="EMBL/GenBank/DDBJ databases">
        <authorList>
            <person name="Palmer J.M."/>
        </authorList>
    </citation>
    <scope>NUCLEOTIDE SEQUENCE [LARGE SCALE GENOMIC DNA]</scope>
    <source>
        <strain evidence="2">if_2019</strain>
        <tissue evidence="1">Muscle</tissue>
    </source>
</reference>
<gene>
    <name evidence="1" type="ORF">ILYODFUR_036496</name>
</gene>
<name>A0ABV0SSH1_9TELE</name>
<evidence type="ECO:0000313" key="1">
    <source>
        <dbReference type="EMBL" id="MEQ2223411.1"/>
    </source>
</evidence>
<keyword evidence="2" id="KW-1185">Reference proteome</keyword>
<comment type="caution">
    <text evidence="1">The sequence shown here is derived from an EMBL/GenBank/DDBJ whole genome shotgun (WGS) entry which is preliminary data.</text>
</comment>
<accession>A0ABV0SSH1</accession>
<dbReference type="EMBL" id="JAHRIQ010007459">
    <property type="protein sequence ID" value="MEQ2223411.1"/>
    <property type="molecule type" value="Genomic_DNA"/>
</dbReference>